<protein>
    <recommendedName>
        <fullName evidence="3">DUF4817 domain-containing protein</fullName>
    </recommendedName>
</protein>
<gene>
    <name evidence="1" type="ORF">AVEN_23628_1</name>
</gene>
<keyword evidence="2" id="KW-1185">Reference proteome</keyword>
<evidence type="ECO:0000313" key="1">
    <source>
        <dbReference type="EMBL" id="GBL91566.1"/>
    </source>
</evidence>
<evidence type="ECO:0000313" key="2">
    <source>
        <dbReference type="Proteomes" id="UP000499080"/>
    </source>
</evidence>
<comment type="caution">
    <text evidence="1">The sequence shown here is derived from an EMBL/GenBank/DDBJ whole genome shotgun (WGS) entry which is preliminary data.</text>
</comment>
<proteinExistence type="predicted"/>
<dbReference type="OrthoDB" id="7699741at2759"/>
<dbReference type="AlphaFoldDB" id="A0A4Y2BK03"/>
<organism evidence="1 2">
    <name type="scientific">Araneus ventricosus</name>
    <name type="common">Orbweaver spider</name>
    <name type="synonym">Epeira ventricosa</name>
    <dbReference type="NCBI Taxonomy" id="182803"/>
    <lineage>
        <taxon>Eukaryota</taxon>
        <taxon>Metazoa</taxon>
        <taxon>Ecdysozoa</taxon>
        <taxon>Arthropoda</taxon>
        <taxon>Chelicerata</taxon>
        <taxon>Arachnida</taxon>
        <taxon>Araneae</taxon>
        <taxon>Araneomorphae</taxon>
        <taxon>Entelegynae</taxon>
        <taxon>Araneoidea</taxon>
        <taxon>Araneidae</taxon>
        <taxon>Araneus</taxon>
    </lineage>
</organism>
<dbReference type="Proteomes" id="UP000499080">
    <property type="component" value="Unassembled WGS sequence"/>
</dbReference>
<accession>A0A4Y2BK03</accession>
<reference evidence="1 2" key="1">
    <citation type="journal article" date="2019" name="Sci. Rep.">
        <title>Orb-weaving spider Araneus ventricosus genome elucidates the spidroin gene catalogue.</title>
        <authorList>
            <person name="Kono N."/>
            <person name="Nakamura H."/>
            <person name="Ohtoshi R."/>
            <person name="Moran D.A.P."/>
            <person name="Shinohara A."/>
            <person name="Yoshida Y."/>
            <person name="Fujiwara M."/>
            <person name="Mori M."/>
            <person name="Tomita M."/>
            <person name="Arakawa K."/>
        </authorList>
    </citation>
    <scope>NUCLEOTIDE SEQUENCE [LARGE SCALE GENOMIC DNA]</scope>
</reference>
<evidence type="ECO:0008006" key="3">
    <source>
        <dbReference type="Google" id="ProtNLM"/>
    </source>
</evidence>
<name>A0A4Y2BK03_ARAVE</name>
<dbReference type="EMBL" id="BGPR01000080">
    <property type="protein sequence ID" value="GBL91566.1"/>
    <property type="molecule type" value="Genomic_DNA"/>
</dbReference>
<sequence>MTTVKQKARLWFHESKSIVTVQRHFRLEYRNCQSPSSFDTESECEIDDDVDEVYDSISDETKLFTQSEINDLVRDSNLPKDSEEVLPSRLKEKKLLAPGTSFSWFRNRGQKFIPFVPQAGELVYCSDIPGLIASFKV</sequence>